<dbReference type="GO" id="GO:0019843">
    <property type="term" value="F:rRNA binding"/>
    <property type="evidence" value="ECO:0007669"/>
    <property type="project" value="UniProtKB-UniRule"/>
</dbReference>
<dbReference type="Proteomes" id="UP000230292">
    <property type="component" value="Unassembled WGS sequence"/>
</dbReference>
<dbReference type="AlphaFoldDB" id="A0A2M7H3S2"/>
<dbReference type="PIRSF" id="PIRSF002161">
    <property type="entry name" value="Ribosomal_L5"/>
    <property type="match status" value="1"/>
</dbReference>
<keyword evidence="5" id="KW-0699">rRNA-binding</keyword>
<keyword evidence="2 5" id="KW-0689">Ribosomal protein</keyword>
<feature type="domain" description="Large ribosomal subunit protein uL5 N-terminal" evidence="7">
    <location>
        <begin position="24"/>
        <end position="80"/>
    </location>
</feature>
<proteinExistence type="inferred from homology"/>
<keyword evidence="3 5" id="KW-0687">Ribonucleoprotein</keyword>
<dbReference type="InterPro" id="IPR031309">
    <property type="entry name" value="Ribosomal_uL5_C"/>
</dbReference>
<dbReference type="HAMAP" id="MF_01333_B">
    <property type="entry name" value="Ribosomal_uL5_B"/>
    <property type="match status" value="1"/>
</dbReference>
<name>A0A2M7H3S2_9BACT</name>
<dbReference type="GO" id="GO:0003735">
    <property type="term" value="F:structural constituent of ribosome"/>
    <property type="evidence" value="ECO:0007669"/>
    <property type="project" value="InterPro"/>
</dbReference>
<dbReference type="PROSITE" id="PS00358">
    <property type="entry name" value="RIBOSOMAL_L5"/>
    <property type="match status" value="1"/>
</dbReference>
<evidence type="ECO:0000256" key="4">
    <source>
        <dbReference type="ARBA" id="ARBA00035245"/>
    </source>
</evidence>
<evidence type="ECO:0000313" key="10">
    <source>
        <dbReference type="Proteomes" id="UP000230292"/>
    </source>
</evidence>
<organism evidence="9 10">
    <name type="scientific">Candidatus Kerfeldbacteria bacterium CG15_BIG_FIL_POST_REV_8_21_14_020_45_12</name>
    <dbReference type="NCBI Taxonomy" id="2014247"/>
    <lineage>
        <taxon>Bacteria</taxon>
        <taxon>Candidatus Kerfeldiibacteriota</taxon>
    </lineage>
</organism>
<comment type="caution">
    <text evidence="9">The sequence shown here is derived from an EMBL/GenBank/DDBJ whole genome shotgun (WGS) entry which is preliminary data.</text>
</comment>
<accession>A0A2M7H3S2</accession>
<comment type="function">
    <text evidence="5">This is 1 of the proteins that bind and probably mediate the attachment of the 5S RNA into the large ribosomal subunit, where it forms part of the central protuberance. In the 70S ribosome it contacts protein S13 of the 30S subunit (bridge B1b), connecting the 2 subunits; this bridge is implicated in subunit movement. Contacts the P site tRNA; the 5S rRNA and some of its associated proteins might help stabilize positioning of ribosome-bound tRNAs.</text>
</comment>
<evidence type="ECO:0000259" key="7">
    <source>
        <dbReference type="Pfam" id="PF00281"/>
    </source>
</evidence>
<keyword evidence="5" id="KW-0820">tRNA-binding</keyword>
<evidence type="ECO:0000256" key="2">
    <source>
        <dbReference type="ARBA" id="ARBA00022980"/>
    </source>
</evidence>
<dbReference type="GO" id="GO:1990904">
    <property type="term" value="C:ribonucleoprotein complex"/>
    <property type="evidence" value="ECO:0007669"/>
    <property type="project" value="UniProtKB-KW"/>
</dbReference>
<dbReference type="GO" id="GO:0005840">
    <property type="term" value="C:ribosome"/>
    <property type="evidence" value="ECO:0007669"/>
    <property type="project" value="UniProtKB-KW"/>
</dbReference>
<gene>
    <name evidence="5" type="primary">rplE</name>
    <name evidence="9" type="ORF">COW24_02845</name>
</gene>
<comment type="subunit">
    <text evidence="5">Part of the 50S ribosomal subunit; part of the 5S rRNA/L5/L18/L25 subcomplex. Contacts the 5S rRNA and the P site tRNA. Forms a bridge to the 30S subunit in the 70S ribosome.</text>
</comment>
<evidence type="ECO:0000259" key="8">
    <source>
        <dbReference type="Pfam" id="PF00673"/>
    </source>
</evidence>
<dbReference type="Pfam" id="PF00281">
    <property type="entry name" value="Ribosomal_L5"/>
    <property type="match status" value="1"/>
</dbReference>
<evidence type="ECO:0000256" key="3">
    <source>
        <dbReference type="ARBA" id="ARBA00023274"/>
    </source>
</evidence>
<dbReference type="PANTHER" id="PTHR11994">
    <property type="entry name" value="60S RIBOSOMAL PROTEIN L11-RELATED"/>
    <property type="match status" value="1"/>
</dbReference>
<dbReference type="InterPro" id="IPR020929">
    <property type="entry name" value="Ribosomal_uL5_CS"/>
</dbReference>
<evidence type="ECO:0000313" key="9">
    <source>
        <dbReference type="EMBL" id="PIW36871.1"/>
    </source>
</evidence>
<dbReference type="Gene3D" id="3.30.1440.10">
    <property type="match status" value="1"/>
</dbReference>
<comment type="similarity">
    <text evidence="1 5 6">Belongs to the universal ribosomal protein uL5 family.</text>
</comment>
<dbReference type="NCBIfam" id="NF000585">
    <property type="entry name" value="PRK00010.1"/>
    <property type="match status" value="1"/>
</dbReference>
<evidence type="ECO:0000256" key="6">
    <source>
        <dbReference type="RuleBase" id="RU003930"/>
    </source>
</evidence>
<dbReference type="InterPro" id="IPR002132">
    <property type="entry name" value="Ribosomal_uL5"/>
</dbReference>
<dbReference type="InterPro" id="IPR020930">
    <property type="entry name" value="Ribosomal_uL5_bac-type"/>
</dbReference>
<sequence length="185" mass="20514">MNRLAEKYKKEAVPKLIEQFSIGNAIAVPKITKIVINAGLSKSIQDSAYTDAAVDVLTRITGQAPIKTLARKSISNFKIRQGMVVGAKVTLRGERMWAFLDKMINVTLPRVRDFRGLSQKAFDGQGNYSIGFREHNVFPEISTDDVEKIVGLEANIVTTAETDEQAKALLTALGFPFEKIEDKKK</sequence>
<evidence type="ECO:0000256" key="1">
    <source>
        <dbReference type="ARBA" id="ARBA00008553"/>
    </source>
</evidence>
<dbReference type="SUPFAM" id="SSF55282">
    <property type="entry name" value="RL5-like"/>
    <property type="match status" value="1"/>
</dbReference>
<dbReference type="GO" id="GO:0006412">
    <property type="term" value="P:translation"/>
    <property type="evidence" value="ECO:0007669"/>
    <property type="project" value="UniProtKB-UniRule"/>
</dbReference>
<keyword evidence="5" id="KW-0694">RNA-binding</keyword>
<dbReference type="InterPro" id="IPR031310">
    <property type="entry name" value="Ribosomal_uL5_N"/>
</dbReference>
<dbReference type="Pfam" id="PF00673">
    <property type="entry name" value="Ribosomal_L5_C"/>
    <property type="match status" value="1"/>
</dbReference>
<dbReference type="EMBL" id="PFGC01000037">
    <property type="protein sequence ID" value="PIW36871.1"/>
    <property type="molecule type" value="Genomic_DNA"/>
</dbReference>
<dbReference type="InterPro" id="IPR022803">
    <property type="entry name" value="Ribosomal_uL5_dom_sf"/>
</dbReference>
<reference evidence="9 10" key="1">
    <citation type="submission" date="2017-09" db="EMBL/GenBank/DDBJ databases">
        <title>Depth-based differentiation of microbial function through sediment-hosted aquifers and enrichment of novel symbionts in the deep terrestrial subsurface.</title>
        <authorList>
            <person name="Probst A.J."/>
            <person name="Ladd B."/>
            <person name="Jarett J.K."/>
            <person name="Geller-Mcgrath D.E."/>
            <person name="Sieber C.M."/>
            <person name="Emerson J.B."/>
            <person name="Anantharaman K."/>
            <person name="Thomas B.C."/>
            <person name="Malmstrom R."/>
            <person name="Stieglmeier M."/>
            <person name="Klingl A."/>
            <person name="Woyke T."/>
            <person name="Ryan C.M."/>
            <person name="Banfield J.F."/>
        </authorList>
    </citation>
    <scope>NUCLEOTIDE SEQUENCE [LARGE SCALE GENOMIC DNA]</scope>
    <source>
        <strain evidence="9">CG15_BIG_FIL_POST_REV_8_21_14_020_45_12</strain>
    </source>
</reference>
<dbReference type="GO" id="GO:0000049">
    <property type="term" value="F:tRNA binding"/>
    <property type="evidence" value="ECO:0007669"/>
    <property type="project" value="UniProtKB-UniRule"/>
</dbReference>
<evidence type="ECO:0000256" key="5">
    <source>
        <dbReference type="HAMAP-Rule" id="MF_01333"/>
    </source>
</evidence>
<dbReference type="FunFam" id="3.30.1440.10:FF:000001">
    <property type="entry name" value="50S ribosomal protein L5"/>
    <property type="match status" value="1"/>
</dbReference>
<protein>
    <recommendedName>
        <fullName evidence="4 5">Large ribosomal subunit protein uL5</fullName>
    </recommendedName>
</protein>
<feature type="domain" description="Large ribosomal subunit protein uL5 C-terminal" evidence="8">
    <location>
        <begin position="85"/>
        <end position="177"/>
    </location>
</feature>